<organism evidence="1 2">
    <name type="scientific">Pseudomonas panipatensis</name>
    <dbReference type="NCBI Taxonomy" id="428992"/>
    <lineage>
        <taxon>Bacteria</taxon>
        <taxon>Pseudomonadati</taxon>
        <taxon>Pseudomonadota</taxon>
        <taxon>Gammaproteobacteria</taxon>
        <taxon>Pseudomonadales</taxon>
        <taxon>Pseudomonadaceae</taxon>
        <taxon>Pseudomonas</taxon>
    </lineage>
</organism>
<gene>
    <name evidence="1" type="ORF">SAMN05216272_1167</name>
</gene>
<dbReference type="Gene3D" id="3.30.1330.40">
    <property type="entry name" value="RutC-like"/>
    <property type="match status" value="1"/>
</dbReference>
<dbReference type="InterPro" id="IPR006175">
    <property type="entry name" value="YjgF/YER057c/UK114"/>
</dbReference>
<accession>A0A1G8MLJ5</accession>
<dbReference type="OrthoDB" id="9803101at2"/>
<dbReference type="AlphaFoldDB" id="A0A1G8MLJ5"/>
<name>A0A1G8MLJ5_9PSED</name>
<proteinExistence type="predicted"/>
<evidence type="ECO:0000313" key="2">
    <source>
        <dbReference type="Proteomes" id="UP000199636"/>
    </source>
</evidence>
<dbReference type="InterPro" id="IPR035959">
    <property type="entry name" value="RutC-like_sf"/>
</dbReference>
<protein>
    <submittedName>
        <fullName evidence="1">Enamine deaminase RidA, house cleaning of reactive enamine intermediates, YjgF/YER057c/UK114 family</fullName>
    </submittedName>
</protein>
<dbReference type="RefSeq" id="WP_090267965.1">
    <property type="nucleotide sequence ID" value="NZ_FNDS01000016.1"/>
</dbReference>
<reference evidence="2" key="1">
    <citation type="submission" date="2016-10" db="EMBL/GenBank/DDBJ databases">
        <authorList>
            <person name="Varghese N."/>
            <person name="Submissions S."/>
        </authorList>
    </citation>
    <scope>NUCLEOTIDE SEQUENCE [LARGE SCALE GENOMIC DNA]</scope>
    <source>
        <strain evidence="2">CCM 7469</strain>
    </source>
</reference>
<keyword evidence="2" id="KW-1185">Reference proteome</keyword>
<dbReference type="Pfam" id="PF01042">
    <property type="entry name" value="Ribonuc_L-PSP"/>
    <property type="match status" value="1"/>
</dbReference>
<dbReference type="Proteomes" id="UP000199636">
    <property type="component" value="Unassembled WGS sequence"/>
</dbReference>
<dbReference type="EMBL" id="FNDS01000016">
    <property type="protein sequence ID" value="SDI68812.1"/>
    <property type="molecule type" value="Genomic_DNA"/>
</dbReference>
<sequence length="137" mass="15056">MIKRYTPEVGYLDQDVFDAFAFHQSVRAGDTLYLSGIAPLQGGLETLELVGEGDIGAQLDYILAVLDRCLHADGLERRHLVAWNFYTTDIHALAAVLPDRLVPWLGAHRPTSTTLEVQSMLHPAQQLEITAIAVACS</sequence>
<evidence type="ECO:0000313" key="1">
    <source>
        <dbReference type="EMBL" id="SDI68812.1"/>
    </source>
</evidence>
<dbReference type="STRING" id="428992.SAMN05216272_1167"/>
<dbReference type="SUPFAM" id="SSF55298">
    <property type="entry name" value="YjgF-like"/>
    <property type="match status" value="1"/>
</dbReference>